<feature type="chain" id="PRO_5045372972" description="Fibronectin type-III domain-containing protein" evidence="10">
    <location>
        <begin position="22"/>
        <end position="421"/>
    </location>
</feature>
<evidence type="ECO:0000256" key="2">
    <source>
        <dbReference type="ARBA" id="ARBA00022692"/>
    </source>
</evidence>
<keyword evidence="2 9" id="KW-0812">Transmembrane</keyword>
<organism evidence="12 13">
    <name type="scientific">Ataeniobius toweri</name>
    <dbReference type="NCBI Taxonomy" id="208326"/>
    <lineage>
        <taxon>Eukaryota</taxon>
        <taxon>Metazoa</taxon>
        <taxon>Chordata</taxon>
        <taxon>Craniata</taxon>
        <taxon>Vertebrata</taxon>
        <taxon>Euteleostomi</taxon>
        <taxon>Actinopterygii</taxon>
        <taxon>Neopterygii</taxon>
        <taxon>Teleostei</taxon>
        <taxon>Neoteleostei</taxon>
        <taxon>Acanthomorphata</taxon>
        <taxon>Ovalentaria</taxon>
        <taxon>Atherinomorphae</taxon>
        <taxon>Cyprinodontiformes</taxon>
        <taxon>Goodeidae</taxon>
        <taxon>Ataeniobius</taxon>
    </lineage>
</organism>
<evidence type="ECO:0000256" key="4">
    <source>
        <dbReference type="ARBA" id="ARBA00022989"/>
    </source>
</evidence>
<evidence type="ECO:0000256" key="5">
    <source>
        <dbReference type="ARBA" id="ARBA00023136"/>
    </source>
</evidence>
<dbReference type="PROSITE" id="PS50853">
    <property type="entry name" value="FN3"/>
    <property type="match status" value="1"/>
</dbReference>
<dbReference type="PROSITE" id="PS01355">
    <property type="entry name" value="HEMATOPO_REC_S_F1"/>
    <property type="match status" value="1"/>
</dbReference>
<evidence type="ECO:0000256" key="6">
    <source>
        <dbReference type="ARBA" id="ARBA00023170"/>
    </source>
</evidence>
<keyword evidence="7" id="KW-0325">Glycoprotein</keyword>
<dbReference type="InterPro" id="IPR036116">
    <property type="entry name" value="FN3_sf"/>
</dbReference>
<feature type="region of interest" description="Disordered" evidence="8">
    <location>
        <begin position="365"/>
        <end position="406"/>
    </location>
</feature>
<comment type="caution">
    <text evidence="12">The sequence shown here is derived from an EMBL/GenBank/DDBJ whole genome shotgun (WGS) entry which is preliminary data.</text>
</comment>
<reference evidence="12 13" key="1">
    <citation type="submission" date="2021-07" db="EMBL/GenBank/DDBJ databases">
        <authorList>
            <person name="Palmer J.M."/>
        </authorList>
    </citation>
    <scope>NUCLEOTIDE SEQUENCE [LARGE SCALE GENOMIC DNA]</scope>
    <source>
        <strain evidence="12 13">AT_MEX2019</strain>
        <tissue evidence="12">Muscle</tissue>
    </source>
</reference>
<gene>
    <name evidence="12" type="ORF">ATANTOWER_006050</name>
</gene>
<evidence type="ECO:0000256" key="8">
    <source>
        <dbReference type="SAM" id="MobiDB-lite"/>
    </source>
</evidence>
<protein>
    <recommendedName>
        <fullName evidence="11">Fibronectin type-III domain-containing protein</fullName>
    </recommendedName>
</protein>
<keyword evidence="6" id="KW-0675">Receptor</keyword>
<evidence type="ECO:0000256" key="9">
    <source>
        <dbReference type="SAM" id="Phobius"/>
    </source>
</evidence>
<dbReference type="Proteomes" id="UP001345963">
    <property type="component" value="Unassembled WGS sequence"/>
</dbReference>
<keyword evidence="3 10" id="KW-0732">Signal</keyword>
<dbReference type="InterPro" id="IPR003531">
    <property type="entry name" value="Hempt_rcpt_S_F1_CS"/>
</dbReference>
<accession>A0ABU7AMZ5</accession>
<evidence type="ECO:0000313" key="12">
    <source>
        <dbReference type="EMBL" id="MED6239403.1"/>
    </source>
</evidence>
<keyword evidence="13" id="KW-1185">Reference proteome</keyword>
<dbReference type="Gene3D" id="2.60.40.10">
    <property type="entry name" value="Immunoglobulins"/>
    <property type="match status" value="1"/>
</dbReference>
<evidence type="ECO:0000256" key="3">
    <source>
        <dbReference type="ARBA" id="ARBA00022729"/>
    </source>
</evidence>
<proteinExistence type="predicted"/>
<dbReference type="PANTHER" id="PTHR23037">
    <property type="entry name" value="CYTOKINE RECEPTOR"/>
    <property type="match status" value="1"/>
</dbReference>
<name>A0ABU7AMZ5_9TELE</name>
<keyword evidence="5 9" id="KW-0472">Membrane</keyword>
<feature type="domain" description="Fibronectin type-III" evidence="11">
    <location>
        <begin position="127"/>
        <end position="232"/>
    </location>
</feature>
<dbReference type="PANTHER" id="PTHR23037:SF27">
    <property type="entry name" value="INTERLEUKIN-7 RECEPTOR SUBUNIT ALPHA"/>
    <property type="match status" value="1"/>
</dbReference>
<sequence>MLSGWRITVLLLLLEAAGSEAQSGDGDLDTELQLSCSSHISIKGPGNLTCQLLGRRSNEDDEDGEGETIKKMIVCQVHIRRERKCFQAHGATVTSEDLKPLPAVNVTVHRKGGGQISATFYLQKIVKPKSPQVWNVTSEPQLNRTVVYIQIPYSKDYLTLENQIFQLNLWTKGSNITQNISSQNFLQINMQHLRKHSEYHVKVRAIPNEHKRGLQGTWSEWSKVYTFFTPPEEKRPPSPEEWQLTMYVLIVSFISVVVVLSSIFVFWKNKIFTYMWPSIPHPKQTLVKICKPNKGLLLNLNPEVFSSLKVYPLEKTNFEEAEPSLGPAAADGSQSSSNQSSDCRSTTSVSTEELEISALLSRSASYGEDSLPSSSPSPVMVLQREDEAQNLQPENGSRGNAVGMNQPEEAYVTMSSFYQIK</sequence>
<evidence type="ECO:0000256" key="10">
    <source>
        <dbReference type="SAM" id="SignalP"/>
    </source>
</evidence>
<feature type="compositionally biased region" description="Low complexity" evidence="8">
    <location>
        <begin position="333"/>
        <end position="348"/>
    </location>
</feature>
<dbReference type="InterPro" id="IPR013783">
    <property type="entry name" value="Ig-like_fold"/>
</dbReference>
<feature type="signal peptide" evidence="10">
    <location>
        <begin position="1"/>
        <end position="21"/>
    </location>
</feature>
<evidence type="ECO:0000256" key="7">
    <source>
        <dbReference type="ARBA" id="ARBA00023180"/>
    </source>
</evidence>
<dbReference type="EMBL" id="JAHUTI010021348">
    <property type="protein sequence ID" value="MED6239403.1"/>
    <property type="molecule type" value="Genomic_DNA"/>
</dbReference>
<evidence type="ECO:0000256" key="1">
    <source>
        <dbReference type="ARBA" id="ARBA00004479"/>
    </source>
</evidence>
<feature type="transmembrane region" description="Helical" evidence="9">
    <location>
        <begin position="244"/>
        <end position="267"/>
    </location>
</feature>
<feature type="region of interest" description="Disordered" evidence="8">
    <location>
        <begin position="323"/>
        <end position="350"/>
    </location>
</feature>
<evidence type="ECO:0000313" key="13">
    <source>
        <dbReference type="Proteomes" id="UP001345963"/>
    </source>
</evidence>
<comment type="subcellular location">
    <subcellularLocation>
        <location evidence="1">Membrane</location>
        <topology evidence="1">Single-pass type I membrane protein</topology>
    </subcellularLocation>
</comment>
<keyword evidence="4 9" id="KW-1133">Transmembrane helix</keyword>
<feature type="compositionally biased region" description="Polar residues" evidence="8">
    <location>
        <begin position="389"/>
        <end position="398"/>
    </location>
</feature>
<evidence type="ECO:0000259" key="11">
    <source>
        <dbReference type="PROSITE" id="PS50853"/>
    </source>
</evidence>
<dbReference type="SUPFAM" id="SSF49265">
    <property type="entry name" value="Fibronectin type III"/>
    <property type="match status" value="1"/>
</dbReference>
<dbReference type="InterPro" id="IPR003961">
    <property type="entry name" value="FN3_dom"/>
</dbReference>